<evidence type="ECO:0000313" key="2">
    <source>
        <dbReference type="EMBL" id="HCM32477.1"/>
    </source>
</evidence>
<proteinExistence type="predicted"/>
<name>A0A3D3G4G2_ACIRA</name>
<dbReference type="Proteomes" id="UP000262257">
    <property type="component" value="Unassembled WGS sequence"/>
</dbReference>
<sequence length="175" mass="19543">MKKILFVGVMGFGLVGCATSPDMQHASSPLNEVAQVVEIEGYSKDQLFESSKIWMAKVFNSSNNVVQYADKNTGSIIGKGNIQYPCSGFMDCEAFGRDVVNFTIKIDTKDSRARVAFSDISRKPLTYVKGGLNTNIGRDVPIMQIKQQQQVKTKMESIIQQYKQDIINQKSDSNW</sequence>
<gene>
    <name evidence="2" type="ORF">DIC32_14500</name>
</gene>
<organism evidence="2 3">
    <name type="scientific">Acinetobacter radioresistens</name>
    <dbReference type="NCBI Taxonomy" id="40216"/>
    <lineage>
        <taxon>Bacteria</taxon>
        <taxon>Pseudomonadati</taxon>
        <taxon>Pseudomonadota</taxon>
        <taxon>Gammaproteobacteria</taxon>
        <taxon>Moraxellales</taxon>
        <taxon>Moraxellaceae</taxon>
        <taxon>Acinetobacter</taxon>
    </lineage>
</organism>
<dbReference type="AlphaFoldDB" id="A0A3D3G4G2"/>
<evidence type="ECO:0000259" key="1">
    <source>
        <dbReference type="Pfam" id="PF14730"/>
    </source>
</evidence>
<accession>A0A3D3G4G2</accession>
<dbReference type="PROSITE" id="PS51257">
    <property type="entry name" value="PROKAR_LIPOPROTEIN"/>
    <property type="match status" value="1"/>
</dbReference>
<reference evidence="2 3" key="1">
    <citation type="journal article" date="2018" name="Nat. Biotechnol.">
        <title>A standardized bacterial taxonomy based on genome phylogeny substantially revises the tree of life.</title>
        <authorList>
            <person name="Parks D.H."/>
            <person name="Chuvochina M."/>
            <person name="Waite D.W."/>
            <person name="Rinke C."/>
            <person name="Skarshewski A."/>
            <person name="Chaumeil P.A."/>
            <person name="Hugenholtz P."/>
        </authorList>
    </citation>
    <scope>NUCLEOTIDE SEQUENCE [LARGE SCALE GENOMIC DNA]</scope>
    <source>
        <strain evidence="2">UBA10045</strain>
    </source>
</reference>
<comment type="caution">
    <text evidence="2">The sequence shown here is derived from an EMBL/GenBank/DDBJ whole genome shotgun (WGS) entry which is preliminary data.</text>
</comment>
<dbReference type="Pfam" id="PF14730">
    <property type="entry name" value="DUF4468"/>
    <property type="match status" value="1"/>
</dbReference>
<dbReference type="Gene3D" id="3.30.530.80">
    <property type="match status" value="1"/>
</dbReference>
<dbReference type="EMBL" id="DPXL01000185">
    <property type="protein sequence ID" value="HCM32477.1"/>
    <property type="molecule type" value="Genomic_DNA"/>
</dbReference>
<protein>
    <recommendedName>
        <fullName evidence="1">DUF4468 domain-containing protein</fullName>
    </recommendedName>
</protein>
<dbReference type="InterPro" id="IPR027823">
    <property type="entry name" value="DUF4468"/>
</dbReference>
<feature type="domain" description="DUF4468" evidence="1">
    <location>
        <begin position="35"/>
        <end position="121"/>
    </location>
</feature>
<evidence type="ECO:0000313" key="3">
    <source>
        <dbReference type="Proteomes" id="UP000262257"/>
    </source>
</evidence>